<gene>
    <name evidence="1" type="primary">ORF149054</name>
</gene>
<proteinExistence type="predicted"/>
<organism evidence="1">
    <name type="scientific">Arion vulgaris</name>
    <dbReference type="NCBI Taxonomy" id="1028688"/>
    <lineage>
        <taxon>Eukaryota</taxon>
        <taxon>Metazoa</taxon>
        <taxon>Spiralia</taxon>
        <taxon>Lophotrochozoa</taxon>
        <taxon>Mollusca</taxon>
        <taxon>Gastropoda</taxon>
        <taxon>Heterobranchia</taxon>
        <taxon>Euthyneura</taxon>
        <taxon>Panpulmonata</taxon>
        <taxon>Eupulmonata</taxon>
        <taxon>Stylommatophora</taxon>
        <taxon>Helicina</taxon>
        <taxon>Arionoidea</taxon>
        <taxon>Arionidae</taxon>
        <taxon>Arion</taxon>
    </lineage>
</organism>
<name>A0A0B7AXS1_9EUPU</name>
<reference evidence="1" key="1">
    <citation type="submission" date="2014-12" db="EMBL/GenBank/DDBJ databases">
        <title>Insight into the proteome of Arion vulgaris.</title>
        <authorList>
            <person name="Aradska J."/>
            <person name="Bulat T."/>
            <person name="Smidak R."/>
            <person name="Sarate P."/>
            <person name="Gangsoo J."/>
            <person name="Sialana F."/>
            <person name="Bilban M."/>
            <person name="Lubec G."/>
        </authorList>
    </citation>
    <scope>NUCLEOTIDE SEQUENCE</scope>
    <source>
        <tissue evidence="1">Skin</tissue>
    </source>
</reference>
<dbReference type="EMBL" id="HACG01038728">
    <property type="protein sequence ID" value="CEK85593.1"/>
    <property type="molecule type" value="Transcribed_RNA"/>
</dbReference>
<sequence length="56" mass="6335">MTNTIATPEIVVLVITKDIFINGEKLETMNSFEYLSEFLTDGNGNKEIKRRANMAL</sequence>
<protein>
    <submittedName>
        <fullName evidence="1">Uncharacterized protein</fullName>
    </submittedName>
</protein>
<accession>A0A0B7AXS1</accession>
<dbReference type="AlphaFoldDB" id="A0A0B7AXS1"/>
<evidence type="ECO:0000313" key="1">
    <source>
        <dbReference type="EMBL" id="CEK85593.1"/>
    </source>
</evidence>